<evidence type="ECO:0000313" key="2">
    <source>
        <dbReference type="EMBL" id="CAA2958550.1"/>
    </source>
</evidence>
<dbReference type="Gramene" id="OE9A084044T1">
    <property type="protein sequence ID" value="OE9A084044C1"/>
    <property type="gene ID" value="OE9A084044"/>
</dbReference>
<keyword evidence="3" id="KW-1185">Reference proteome</keyword>
<accession>A0A8S0Q1P2</accession>
<dbReference type="Proteomes" id="UP000594638">
    <property type="component" value="Unassembled WGS sequence"/>
</dbReference>
<comment type="caution">
    <text evidence="2">The sequence shown here is derived from an EMBL/GenBank/DDBJ whole genome shotgun (WGS) entry which is preliminary data.</text>
</comment>
<organism evidence="2 3">
    <name type="scientific">Olea europaea subsp. europaea</name>
    <dbReference type="NCBI Taxonomy" id="158383"/>
    <lineage>
        <taxon>Eukaryota</taxon>
        <taxon>Viridiplantae</taxon>
        <taxon>Streptophyta</taxon>
        <taxon>Embryophyta</taxon>
        <taxon>Tracheophyta</taxon>
        <taxon>Spermatophyta</taxon>
        <taxon>Magnoliopsida</taxon>
        <taxon>eudicotyledons</taxon>
        <taxon>Gunneridae</taxon>
        <taxon>Pentapetalae</taxon>
        <taxon>asterids</taxon>
        <taxon>lamiids</taxon>
        <taxon>Lamiales</taxon>
        <taxon>Oleaceae</taxon>
        <taxon>Oleeae</taxon>
        <taxon>Olea</taxon>
    </lineage>
</organism>
<name>A0A8S0Q1P2_OLEEU</name>
<protein>
    <submittedName>
        <fullName evidence="2">Uncharacterized protein</fullName>
    </submittedName>
</protein>
<sequence>MVEIAGEAFEEEPTRQAPPKHRDWVQGFPGMKTTETQVKIQVQLLTVPDSR</sequence>
<dbReference type="AlphaFoldDB" id="A0A8S0Q1P2"/>
<feature type="region of interest" description="Disordered" evidence="1">
    <location>
        <begin position="1"/>
        <end position="22"/>
    </location>
</feature>
<dbReference type="EMBL" id="CACTIH010000272">
    <property type="protein sequence ID" value="CAA2958550.1"/>
    <property type="molecule type" value="Genomic_DNA"/>
</dbReference>
<gene>
    <name evidence="2" type="ORF">OLEA9_A084044</name>
</gene>
<proteinExistence type="predicted"/>
<reference evidence="2 3" key="1">
    <citation type="submission" date="2019-12" db="EMBL/GenBank/DDBJ databases">
        <authorList>
            <person name="Alioto T."/>
            <person name="Alioto T."/>
            <person name="Gomez Garrido J."/>
        </authorList>
    </citation>
    <scope>NUCLEOTIDE SEQUENCE [LARGE SCALE GENOMIC DNA]</scope>
</reference>
<evidence type="ECO:0000313" key="3">
    <source>
        <dbReference type="Proteomes" id="UP000594638"/>
    </source>
</evidence>
<evidence type="ECO:0000256" key="1">
    <source>
        <dbReference type="SAM" id="MobiDB-lite"/>
    </source>
</evidence>